<protein>
    <recommendedName>
        <fullName evidence="3">WD40 repeat protein</fullName>
    </recommendedName>
</protein>
<organism evidence="1 2">
    <name type="scientific">Luteolibacter algae</name>
    <dbReference type="NCBI Taxonomy" id="454151"/>
    <lineage>
        <taxon>Bacteria</taxon>
        <taxon>Pseudomonadati</taxon>
        <taxon>Verrucomicrobiota</taxon>
        <taxon>Verrucomicrobiia</taxon>
        <taxon>Verrucomicrobiales</taxon>
        <taxon>Verrucomicrobiaceae</taxon>
        <taxon>Luteolibacter</taxon>
    </lineage>
</organism>
<sequence length="598" mass="64733">MKQIFLFYLLMGLLFAVAIGPRASAEVRLLSGSPFNQIHSGGGDIMDISPDGNLVLFYTRSSTSTTSPGFAVTGLYLRNLATGSVDYVGDSTVTHTGVDEAVMSDDGRFIAWSSLEDRHIYLRDRQTGVTTWVTANQQGGVVAYTVRSAHPVISGDGRYLAFASDSRTLITNQNQLPRAGNPGVYLYDRQNNSIKIISLTYNGAQISGLGEIDDFNISNFWNFDMSPDAKYVVFATTYNSSHPDRANKMFANYAAVLRRDITNGNTLLLNKNESDQVSNAHFTYPRISADGNRVAFLGKNVGQLNSPTTTWPKMVSSHPSNPNEDLYVKDIPSKKVWVLTKTITNVPNVSSIGISTVLNLNGSIVAFSSKSPLLTNDDEGTNSDDIFKAVLNSNGTQTLEIVTDAPDKSSSVTFTRGPVMPDNGSYIAFSTSQFAAMGFPGSSSAHAIGVGTFSTPVVNGLTFEQWASVLPADKRGANDNPSGDGVPNLLKYFIGSNALTSDLSHLPEEQFVTGDSLGISGDMNKYMVFKVRIRKVMPAGYTWQVQSASTLEKLISIPGPTLQVGAPESDGDFNIYRYRSFSPLGSTGFMRLKVNIDP</sequence>
<dbReference type="RefSeq" id="WP_386819363.1">
    <property type="nucleotide sequence ID" value="NZ_JBHUIT010000005.1"/>
</dbReference>
<reference evidence="2" key="1">
    <citation type="journal article" date="2019" name="Int. J. Syst. Evol. Microbiol.">
        <title>The Global Catalogue of Microorganisms (GCM) 10K type strain sequencing project: providing services to taxonomists for standard genome sequencing and annotation.</title>
        <authorList>
            <consortium name="The Broad Institute Genomics Platform"/>
            <consortium name="The Broad Institute Genome Sequencing Center for Infectious Disease"/>
            <person name="Wu L."/>
            <person name="Ma J."/>
        </authorList>
    </citation>
    <scope>NUCLEOTIDE SEQUENCE [LARGE SCALE GENOMIC DNA]</scope>
    <source>
        <strain evidence="2">CGMCC 4.7106</strain>
    </source>
</reference>
<gene>
    <name evidence="1" type="ORF">ACFSSA_06280</name>
</gene>
<dbReference type="Proteomes" id="UP001597375">
    <property type="component" value="Unassembled WGS sequence"/>
</dbReference>
<dbReference type="Gene3D" id="2.120.10.30">
    <property type="entry name" value="TolB, C-terminal domain"/>
    <property type="match status" value="1"/>
</dbReference>
<evidence type="ECO:0000313" key="1">
    <source>
        <dbReference type="EMBL" id="MFD2256273.1"/>
    </source>
</evidence>
<dbReference type="InterPro" id="IPR011042">
    <property type="entry name" value="6-blade_b-propeller_TolB-like"/>
</dbReference>
<dbReference type="EMBL" id="JBHUIT010000005">
    <property type="protein sequence ID" value="MFD2256273.1"/>
    <property type="molecule type" value="Genomic_DNA"/>
</dbReference>
<evidence type="ECO:0008006" key="3">
    <source>
        <dbReference type="Google" id="ProtNLM"/>
    </source>
</evidence>
<dbReference type="InterPro" id="IPR011659">
    <property type="entry name" value="WD40"/>
</dbReference>
<accession>A0ABW5D5B7</accession>
<name>A0ABW5D5B7_9BACT</name>
<proteinExistence type="predicted"/>
<comment type="caution">
    <text evidence="1">The sequence shown here is derived from an EMBL/GenBank/DDBJ whole genome shotgun (WGS) entry which is preliminary data.</text>
</comment>
<dbReference type="Pfam" id="PF07676">
    <property type="entry name" value="PD40"/>
    <property type="match status" value="1"/>
</dbReference>
<dbReference type="SUPFAM" id="SSF82171">
    <property type="entry name" value="DPP6 N-terminal domain-like"/>
    <property type="match status" value="1"/>
</dbReference>
<evidence type="ECO:0000313" key="2">
    <source>
        <dbReference type="Proteomes" id="UP001597375"/>
    </source>
</evidence>
<keyword evidence="2" id="KW-1185">Reference proteome</keyword>